<name>A0ABQ9DUU7_9PASS</name>
<accession>A0ABQ9DUU7</accession>
<reference evidence="1" key="1">
    <citation type="submission" date="2019-10" db="EMBL/GenBank/DDBJ databases">
        <authorList>
            <person name="Soares A.E.R."/>
            <person name="Aleixo A."/>
            <person name="Schneider P."/>
            <person name="Miyaki C.Y."/>
            <person name="Schneider M.P."/>
            <person name="Mello C."/>
            <person name="Vasconcelos A.T.R."/>
        </authorList>
    </citation>
    <scope>NUCLEOTIDE SEQUENCE</scope>
    <source>
        <tissue evidence="1">Muscle</tissue>
    </source>
</reference>
<comment type="caution">
    <text evidence="1">The sequence shown here is derived from an EMBL/GenBank/DDBJ whole genome shotgun (WGS) entry which is preliminary data.</text>
</comment>
<sequence>MNQKTKVNKRKVRDVNEFKAKITFTGSILAHVLFNIFISDFDAELEGILSKTADNTKLGGAVDSLKGRKALQRDLDKPEDWAITNCVKFSKGKGQILHVGWGNPGCTYRLGNDMLESSVTERDLGILDNDLVNKDLERALPTLAAIMLMAKKVNAG</sequence>
<protein>
    <submittedName>
        <fullName evidence="1">Rna-directed dna polymerase from mobile element jockey-like</fullName>
    </submittedName>
</protein>
<dbReference type="PANTHER" id="PTHR33332">
    <property type="entry name" value="REVERSE TRANSCRIPTASE DOMAIN-CONTAINING PROTEIN"/>
    <property type="match status" value="1"/>
</dbReference>
<dbReference type="EMBL" id="WHWB01032263">
    <property type="protein sequence ID" value="KAJ7426267.1"/>
    <property type="molecule type" value="Genomic_DNA"/>
</dbReference>
<organism evidence="1 2">
    <name type="scientific">Willisornis vidua</name>
    <name type="common">Xingu scale-backed antbird</name>
    <dbReference type="NCBI Taxonomy" id="1566151"/>
    <lineage>
        <taxon>Eukaryota</taxon>
        <taxon>Metazoa</taxon>
        <taxon>Chordata</taxon>
        <taxon>Craniata</taxon>
        <taxon>Vertebrata</taxon>
        <taxon>Euteleostomi</taxon>
        <taxon>Archelosauria</taxon>
        <taxon>Archosauria</taxon>
        <taxon>Dinosauria</taxon>
        <taxon>Saurischia</taxon>
        <taxon>Theropoda</taxon>
        <taxon>Coelurosauria</taxon>
        <taxon>Aves</taxon>
        <taxon>Neognathae</taxon>
        <taxon>Neoaves</taxon>
        <taxon>Telluraves</taxon>
        <taxon>Australaves</taxon>
        <taxon>Passeriformes</taxon>
        <taxon>Thamnophilidae</taxon>
        <taxon>Willisornis</taxon>
    </lineage>
</organism>
<proteinExistence type="predicted"/>
<gene>
    <name evidence="1" type="ORF">WISP_17477</name>
</gene>
<evidence type="ECO:0000313" key="2">
    <source>
        <dbReference type="Proteomes" id="UP001145742"/>
    </source>
</evidence>
<keyword evidence="2" id="KW-1185">Reference proteome</keyword>
<evidence type="ECO:0000313" key="1">
    <source>
        <dbReference type="EMBL" id="KAJ7426267.1"/>
    </source>
</evidence>
<dbReference type="Proteomes" id="UP001145742">
    <property type="component" value="Unassembled WGS sequence"/>
</dbReference>